<dbReference type="Proteomes" id="UP000277580">
    <property type="component" value="Unassembled WGS sequence"/>
</dbReference>
<gene>
    <name evidence="2" type="ORF">P167DRAFT_559993</name>
</gene>
<evidence type="ECO:0008006" key="4">
    <source>
        <dbReference type="Google" id="ProtNLM"/>
    </source>
</evidence>
<proteinExistence type="predicted"/>
<dbReference type="InterPro" id="IPR016024">
    <property type="entry name" value="ARM-type_fold"/>
</dbReference>
<dbReference type="InterPro" id="IPR049916">
    <property type="entry name" value="WDR72-like"/>
</dbReference>
<reference evidence="2 3" key="1">
    <citation type="journal article" date="2018" name="Nat. Ecol. Evol.">
        <title>Pezizomycetes genomes reveal the molecular basis of ectomycorrhizal truffle lifestyle.</title>
        <authorList>
            <person name="Murat C."/>
            <person name="Payen T."/>
            <person name="Noel B."/>
            <person name="Kuo A."/>
            <person name="Morin E."/>
            <person name="Chen J."/>
            <person name="Kohler A."/>
            <person name="Krizsan K."/>
            <person name="Balestrini R."/>
            <person name="Da Silva C."/>
            <person name="Montanini B."/>
            <person name="Hainaut M."/>
            <person name="Levati E."/>
            <person name="Barry K.W."/>
            <person name="Belfiori B."/>
            <person name="Cichocki N."/>
            <person name="Clum A."/>
            <person name="Dockter R.B."/>
            <person name="Fauchery L."/>
            <person name="Guy J."/>
            <person name="Iotti M."/>
            <person name="Le Tacon F."/>
            <person name="Lindquist E.A."/>
            <person name="Lipzen A."/>
            <person name="Malagnac F."/>
            <person name="Mello A."/>
            <person name="Molinier V."/>
            <person name="Miyauchi S."/>
            <person name="Poulain J."/>
            <person name="Riccioni C."/>
            <person name="Rubini A."/>
            <person name="Sitrit Y."/>
            <person name="Splivallo R."/>
            <person name="Traeger S."/>
            <person name="Wang M."/>
            <person name="Zifcakova L."/>
            <person name="Wipf D."/>
            <person name="Zambonelli A."/>
            <person name="Paolocci F."/>
            <person name="Nowrousian M."/>
            <person name="Ottonello S."/>
            <person name="Baldrian P."/>
            <person name="Spatafora J.W."/>
            <person name="Henrissat B."/>
            <person name="Nagy L.G."/>
            <person name="Aury J.M."/>
            <person name="Wincker P."/>
            <person name="Grigoriev I.V."/>
            <person name="Bonfante P."/>
            <person name="Martin F.M."/>
        </authorList>
    </citation>
    <scope>NUCLEOTIDE SEQUENCE [LARGE SCALE GENOMIC DNA]</scope>
    <source>
        <strain evidence="2 3">CCBAS932</strain>
    </source>
</reference>
<dbReference type="InterPro" id="IPR011047">
    <property type="entry name" value="Quinoprotein_ADH-like_sf"/>
</dbReference>
<protein>
    <recommendedName>
        <fullName evidence="4">WD40 repeat-like protein</fullName>
    </recommendedName>
</protein>
<keyword evidence="3" id="KW-1185">Reference proteome</keyword>
<dbReference type="SUPFAM" id="SSF50998">
    <property type="entry name" value="Quinoprotein alcohol dehydrogenase-like"/>
    <property type="match status" value="2"/>
</dbReference>
<dbReference type="STRING" id="1392247.A0A3N4KGS7"/>
<accession>A0A3N4KGS7</accession>
<dbReference type="EMBL" id="ML119149">
    <property type="protein sequence ID" value="RPB09717.1"/>
    <property type="molecule type" value="Genomic_DNA"/>
</dbReference>
<evidence type="ECO:0000256" key="1">
    <source>
        <dbReference type="SAM" id="MobiDB-lite"/>
    </source>
</evidence>
<dbReference type="AlphaFoldDB" id="A0A3N4KGS7"/>
<dbReference type="Gene3D" id="2.130.10.10">
    <property type="entry name" value="YVTN repeat-like/Quinoprotein amine dehydrogenase"/>
    <property type="match status" value="2"/>
</dbReference>
<dbReference type="GO" id="GO:0005737">
    <property type="term" value="C:cytoplasm"/>
    <property type="evidence" value="ECO:0007669"/>
    <property type="project" value="TreeGrafter"/>
</dbReference>
<name>A0A3N4KGS7_9PEZI</name>
<dbReference type="InParanoid" id="A0A3N4KGS7"/>
<feature type="region of interest" description="Disordered" evidence="1">
    <location>
        <begin position="421"/>
        <end position="449"/>
    </location>
</feature>
<evidence type="ECO:0000313" key="2">
    <source>
        <dbReference type="EMBL" id="RPB09717.1"/>
    </source>
</evidence>
<dbReference type="InterPro" id="IPR015943">
    <property type="entry name" value="WD40/YVTN_repeat-like_dom_sf"/>
</dbReference>
<dbReference type="OrthoDB" id="338622at2759"/>
<sequence length="1041" mass="111830">MAVLSAETLQLSFLWTGSVDWPLPAVGAGGKGDGEVLAWMQGGTAQGWVVQQRSVERARQRVFRTDPCEEWGEVLGFERAAESDYVLVQRGGVRVYTDGGHSFVLRKSVEMEGGEGAEVAGYEVFAERGVVFVWAGNGSGCVVQRGQEGLWGRSGTFMRPGSVAEGEKSVVMAFTEQEEGSWAVAAFSQATLERGEGSAQGGGLAVGVFSLKDGGGSDIKWSDNKEVLFTPPPPEDAPPPCTSSTTFANMLVFAHGPTLHLHTLSTFLLSYTTPTKTIPLPTTSRICLLKRVKIGEYIAPGRHAGVHGGKEYLLAGTTSGTLFIIESPSLHPSRRLPLSATPIASATLLPTTLGKRLRSTLFVSSADGTASIVDVERARIMATFPSHHYLHLTSFAAKAAQNVLLLTYEDCVRREWDLGEEEGGVLRPPPPSSRGTGSDRNGGGGVYPADLADEGWHEVRVGSFEGGEVEEGEEENEGPVGGEAAMRACLRFCEEGLPTMVVDVKSVLDTLGAAVHVARQRSRRHERVVVGNNPALITAKALLTAVIPGGVEELLGWGRQDDYEWRTSVEGYFFRRKTPAVLGQIGAGKHISLLAPEAFTRSGDAVWGIGGTVTSIVLLAALALVGGLLEAGGKEEFFETVIGRAMENLNQGTAKKAPALGVFAKYWMDRNLLVRKTARTLMQICMQSLTNEQRDDAVTYWSRFLPVLVPPELFSSKDVVRSVVILGKLTADYPDKIEARTHSVKKNVALSVELLLGDSNPHFQDTAIELVGDGWSVFQSLFDPAEVIHILIRISSTPPDTFPESRRKTVHDCILSIARSNSPLLGSGLANNIAHGTPSPTPPAATTTSTAATTCVAAMRIAIVVVRADAILFRDILPLLVAATVKILDPSSPLREKVLPTVTELVNELIEAYPSIAFHRPTQRLALSAAPGTILIFDLKAATEMNVLQGHGSLANFLAFSVDGRYLAAVDLDEGVVLVWRFVSGLLSFIGGSDGPPGVLVPRRKEALRNARRVGVVEIAWGHAQQLQRLPQNVARSQLFE</sequence>
<organism evidence="2 3">
    <name type="scientific">Morchella conica CCBAS932</name>
    <dbReference type="NCBI Taxonomy" id="1392247"/>
    <lineage>
        <taxon>Eukaryota</taxon>
        <taxon>Fungi</taxon>
        <taxon>Dikarya</taxon>
        <taxon>Ascomycota</taxon>
        <taxon>Pezizomycotina</taxon>
        <taxon>Pezizomycetes</taxon>
        <taxon>Pezizales</taxon>
        <taxon>Morchellaceae</taxon>
        <taxon>Morchella</taxon>
    </lineage>
</organism>
<dbReference type="SUPFAM" id="SSF48371">
    <property type="entry name" value="ARM repeat"/>
    <property type="match status" value="1"/>
</dbReference>
<evidence type="ECO:0000313" key="3">
    <source>
        <dbReference type="Proteomes" id="UP000277580"/>
    </source>
</evidence>
<dbReference type="PANTHER" id="PTHR44099">
    <property type="entry name" value="RABCONNECTIN-3B, ISOFORM A"/>
    <property type="match status" value="1"/>
</dbReference>
<dbReference type="PANTHER" id="PTHR44099:SF4">
    <property type="entry name" value="RABCONNECTIN-3B, ISOFORM A"/>
    <property type="match status" value="1"/>
</dbReference>